<organism evidence="1 2">
    <name type="scientific">Candidatus Viridilinea halotolerans</name>
    <dbReference type="NCBI Taxonomy" id="2491704"/>
    <lineage>
        <taxon>Bacteria</taxon>
        <taxon>Bacillati</taxon>
        <taxon>Chloroflexota</taxon>
        <taxon>Chloroflexia</taxon>
        <taxon>Chloroflexales</taxon>
        <taxon>Chloroflexineae</taxon>
        <taxon>Oscillochloridaceae</taxon>
        <taxon>Candidatus Viridilinea</taxon>
    </lineage>
</organism>
<dbReference type="AlphaFoldDB" id="A0A426U8F1"/>
<protein>
    <submittedName>
        <fullName evidence="1">Uncharacterized protein</fullName>
    </submittedName>
</protein>
<dbReference type="EMBL" id="RSAS01000111">
    <property type="protein sequence ID" value="RRR76568.1"/>
    <property type="molecule type" value="Genomic_DNA"/>
</dbReference>
<dbReference type="Proteomes" id="UP000280307">
    <property type="component" value="Unassembled WGS sequence"/>
</dbReference>
<evidence type="ECO:0000313" key="1">
    <source>
        <dbReference type="EMBL" id="RRR76568.1"/>
    </source>
</evidence>
<gene>
    <name evidence="1" type="ORF">EI684_02805</name>
</gene>
<sequence length="117" mass="12753">MPKIPRTTPADLRAAMERFDRELRGRGRFARWPTQADRFALAHDGRYYPPKIIISLAAGVGVHTFSGGAESTRYTDQRGLVTVPLDAALRAQLRAVQSAPLPEVAPNLDQKGGGDAE</sequence>
<name>A0A426U8F1_9CHLR</name>
<evidence type="ECO:0000313" key="2">
    <source>
        <dbReference type="Proteomes" id="UP000280307"/>
    </source>
</evidence>
<proteinExistence type="predicted"/>
<comment type="caution">
    <text evidence="1">The sequence shown here is derived from an EMBL/GenBank/DDBJ whole genome shotgun (WGS) entry which is preliminary data.</text>
</comment>
<accession>A0A426U8F1</accession>
<reference evidence="1 2" key="1">
    <citation type="submission" date="2018-12" db="EMBL/GenBank/DDBJ databases">
        <title>Genome Sequence of Candidatus Viridilinea halotolerans isolated from saline sulfide-rich spring.</title>
        <authorList>
            <person name="Grouzdev D.S."/>
            <person name="Burganskaya E.I."/>
            <person name="Krutkina M.S."/>
            <person name="Sukhacheva M.V."/>
            <person name="Gorlenko V.M."/>
        </authorList>
    </citation>
    <scope>NUCLEOTIDE SEQUENCE [LARGE SCALE GENOMIC DNA]</scope>
    <source>
        <strain evidence="1">Chok-6</strain>
    </source>
</reference>